<accession>A0A8J3ALD2</accession>
<dbReference type="AlphaFoldDB" id="A0A8J3ALD2"/>
<evidence type="ECO:0000256" key="1">
    <source>
        <dbReference type="SAM" id="MobiDB-lite"/>
    </source>
</evidence>
<dbReference type="SUPFAM" id="SSF51261">
    <property type="entry name" value="Duplicated hybrid motif"/>
    <property type="match status" value="1"/>
</dbReference>
<reference evidence="5" key="1">
    <citation type="journal article" date="2019" name="Int. J. Syst. Evol. Microbiol.">
        <title>The Global Catalogue of Microorganisms (GCM) 10K type strain sequencing project: providing services to taxonomists for standard genome sequencing and annotation.</title>
        <authorList>
            <consortium name="The Broad Institute Genomics Platform"/>
            <consortium name="The Broad Institute Genome Sequencing Center for Infectious Disease"/>
            <person name="Wu L."/>
            <person name="Ma J."/>
        </authorList>
    </citation>
    <scope>NUCLEOTIDE SEQUENCE [LARGE SCALE GENOMIC DNA]</scope>
    <source>
        <strain evidence="5">CGMCC 1.14993</strain>
    </source>
</reference>
<dbReference type="EMBL" id="BMHB01000002">
    <property type="protein sequence ID" value="GGI16752.1"/>
    <property type="molecule type" value="Genomic_DNA"/>
</dbReference>
<keyword evidence="2" id="KW-0472">Membrane</keyword>
<gene>
    <name evidence="4" type="primary">spoIIQ</name>
    <name evidence="4" type="ORF">GCM10007380_34530</name>
</gene>
<dbReference type="Proteomes" id="UP000626244">
    <property type="component" value="Unassembled WGS sequence"/>
</dbReference>
<evidence type="ECO:0000313" key="5">
    <source>
        <dbReference type="Proteomes" id="UP000626244"/>
    </source>
</evidence>
<keyword evidence="2" id="KW-0812">Transmembrane</keyword>
<protein>
    <submittedName>
        <fullName evidence="4">Stage II sporulation protein Q</fullName>
    </submittedName>
</protein>
<dbReference type="InterPro" id="IPR016047">
    <property type="entry name" value="M23ase_b-sheet_dom"/>
</dbReference>
<dbReference type="PANTHER" id="PTHR21666:SF291">
    <property type="entry name" value="STAGE II SPORULATION PROTEIN Q"/>
    <property type="match status" value="1"/>
</dbReference>
<organism evidence="4 5">
    <name type="scientific">Gottfriedia solisilvae</name>
    <dbReference type="NCBI Taxonomy" id="1516104"/>
    <lineage>
        <taxon>Bacteria</taxon>
        <taxon>Bacillati</taxon>
        <taxon>Bacillota</taxon>
        <taxon>Bacilli</taxon>
        <taxon>Bacillales</taxon>
        <taxon>Bacillaceae</taxon>
        <taxon>Gottfriedia</taxon>
    </lineage>
</organism>
<dbReference type="Pfam" id="PF01551">
    <property type="entry name" value="Peptidase_M23"/>
    <property type="match status" value="1"/>
</dbReference>
<feature type="region of interest" description="Disordered" evidence="1">
    <location>
        <begin position="226"/>
        <end position="265"/>
    </location>
</feature>
<feature type="domain" description="M23ase beta-sheet core" evidence="3">
    <location>
        <begin position="115"/>
        <end position="212"/>
    </location>
</feature>
<keyword evidence="5" id="KW-1185">Reference proteome</keyword>
<dbReference type="InterPro" id="IPR050570">
    <property type="entry name" value="Cell_wall_metabolism_enzyme"/>
</dbReference>
<feature type="compositionally biased region" description="Acidic residues" evidence="1">
    <location>
        <begin position="248"/>
        <end position="265"/>
    </location>
</feature>
<comment type="caution">
    <text evidence="4">The sequence shown here is derived from an EMBL/GenBank/DDBJ whole genome shotgun (WGS) entry which is preliminary data.</text>
</comment>
<dbReference type="GO" id="GO:0004222">
    <property type="term" value="F:metalloendopeptidase activity"/>
    <property type="evidence" value="ECO:0007669"/>
    <property type="project" value="TreeGrafter"/>
</dbReference>
<name>A0A8J3ALD2_9BACI</name>
<dbReference type="RefSeq" id="WP_088001344.1">
    <property type="nucleotide sequence ID" value="NZ_BMHB01000002.1"/>
</dbReference>
<keyword evidence="2" id="KW-1133">Transmembrane helix</keyword>
<proteinExistence type="predicted"/>
<dbReference type="CDD" id="cd12797">
    <property type="entry name" value="M23_peptidase"/>
    <property type="match status" value="1"/>
</dbReference>
<evidence type="ECO:0000256" key="2">
    <source>
        <dbReference type="SAM" id="Phobius"/>
    </source>
</evidence>
<dbReference type="Gene3D" id="2.70.70.10">
    <property type="entry name" value="Glucose Permease (Domain IIA)"/>
    <property type="match status" value="1"/>
</dbReference>
<feature type="compositionally biased region" description="Polar residues" evidence="1">
    <location>
        <begin position="238"/>
        <end position="247"/>
    </location>
</feature>
<dbReference type="PANTHER" id="PTHR21666">
    <property type="entry name" value="PEPTIDASE-RELATED"/>
    <property type="match status" value="1"/>
</dbReference>
<dbReference type="InterPro" id="IPR011055">
    <property type="entry name" value="Dup_hybrid_motif"/>
</dbReference>
<feature type="transmembrane region" description="Helical" evidence="2">
    <location>
        <begin position="21"/>
        <end position="43"/>
    </location>
</feature>
<evidence type="ECO:0000313" key="4">
    <source>
        <dbReference type="EMBL" id="GGI16752.1"/>
    </source>
</evidence>
<evidence type="ECO:0000259" key="3">
    <source>
        <dbReference type="Pfam" id="PF01551"/>
    </source>
</evidence>
<dbReference type="OrthoDB" id="2050153at2"/>
<sequence>MREEQNKKTSQKVVKMLRKRWVVPAIYLVSAAVILTGALWYQYSNAPTPTKQTGTAIDTNEPDAVPVTKTEEKLSYPVAKDTTVQVKSHFYDDSASKDQQQQSLILVDGSTYAINTGMDLVDKSGKEFGVTAALSGTVTKAQKDAELGYVVEVDNGNGLVSYYQSLKSISVEEGSKVTQGQALGVAGTSLIGKENGIHVHFELRKDGVAINPEKYQGQDVSAIINAENTKSEAKDSDTMNTSGNVSDTESDEENSGSTEENTDSN</sequence>